<name>A0A804PVH4_MAIZE</name>
<evidence type="ECO:0000313" key="2">
    <source>
        <dbReference type="EnsemblPlants" id="Zm00001eb269280_P001"/>
    </source>
</evidence>
<dbReference type="Gramene" id="Zm00001eb269280_T001">
    <property type="protein sequence ID" value="Zm00001eb269280_P001"/>
    <property type="gene ID" value="Zm00001eb269280"/>
</dbReference>
<reference evidence="3" key="1">
    <citation type="journal article" date="2009" name="Science">
        <title>The B73 maize genome: complexity, diversity, and dynamics.</title>
        <authorList>
            <person name="Schnable P.S."/>
            <person name="Ware D."/>
            <person name="Fulton R.S."/>
            <person name="Stein J.C."/>
            <person name="Wei F."/>
            <person name="Pasternak S."/>
            <person name="Liang C."/>
            <person name="Zhang J."/>
            <person name="Fulton L."/>
            <person name="Graves T.A."/>
            <person name="Minx P."/>
            <person name="Reily A.D."/>
            <person name="Courtney L."/>
            <person name="Kruchowski S.S."/>
            <person name="Tomlinson C."/>
            <person name="Strong C."/>
            <person name="Delehaunty K."/>
            <person name="Fronick C."/>
            <person name="Courtney B."/>
            <person name="Rock S.M."/>
            <person name="Belter E."/>
            <person name="Du F."/>
            <person name="Kim K."/>
            <person name="Abbott R.M."/>
            <person name="Cotton M."/>
            <person name="Levy A."/>
            <person name="Marchetto P."/>
            <person name="Ochoa K."/>
            <person name="Jackson S.M."/>
            <person name="Gillam B."/>
            <person name="Chen W."/>
            <person name="Yan L."/>
            <person name="Higginbotham J."/>
            <person name="Cardenas M."/>
            <person name="Waligorski J."/>
            <person name="Applebaum E."/>
            <person name="Phelps L."/>
            <person name="Falcone J."/>
            <person name="Kanchi K."/>
            <person name="Thane T."/>
            <person name="Scimone A."/>
            <person name="Thane N."/>
            <person name="Henke J."/>
            <person name="Wang T."/>
            <person name="Ruppert J."/>
            <person name="Shah N."/>
            <person name="Rotter K."/>
            <person name="Hodges J."/>
            <person name="Ingenthron E."/>
            <person name="Cordes M."/>
            <person name="Kohlberg S."/>
            <person name="Sgro J."/>
            <person name="Delgado B."/>
            <person name="Mead K."/>
            <person name="Chinwalla A."/>
            <person name="Leonard S."/>
            <person name="Crouse K."/>
            <person name="Collura K."/>
            <person name="Kudrna D."/>
            <person name="Currie J."/>
            <person name="He R."/>
            <person name="Angelova A."/>
            <person name="Rajasekar S."/>
            <person name="Mueller T."/>
            <person name="Lomeli R."/>
            <person name="Scara G."/>
            <person name="Ko A."/>
            <person name="Delaney K."/>
            <person name="Wissotski M."/>
            <person name="Lopez G."/>
            <person name="Campos D."/>
            <person name="Braidotti M."/>
            <person name="Ashley E."/>
            <person name="Golser W."/>
            <person name="Kim H."/>
            <person name="Lee S."/>
            <person name="Lin J."/>
            <person name="Dujmic Z."/>
            <person name="Kim W."/>
            <person name="Talag J."/>
            <person name="Zuccolo A."/>
            <person name="Fan C."/>
            <person name="Sebastian A."/>
            <person name="Kramer M."/>
            <person name="Spiegel L."/>
            <person name="Nascimento L."/>
            <person name="Zutavern T."/>
            <person name="Miller B."/>
            <person name="Ambroise C."/>
            <person name="Muller S."/>
            <person name="Spooner W."/>
            <person name="Narechania A."/>
            <person name="Ren L."/>
            <person name="Wei S."/>
            <person name="Kumari S."/>
            <person name="Faga B."/>
            <person name="Levy M.J."/>
            <person name="McMahan L."/>
            <person name="Van Buren P."/>
            <person name="Vaughn M.W."/>
            <person name="Ying K."/>
            <person name="Yeh C.-T."/>
            <person name="Emrich S.J."/>
            <person name="Jia Y."/>
            <person name="Kalyanaraman A."/>
            <person name="Hsia A.-P."/>
            <person name="Barbazuk W.B."/>
            <person name="Baucom R.S."/>
            <person name="Brutnell T.P."/>
            <person name="Carpita N.C."/>
            <person name="Chaparro C."/>
            <person name="Chia J.-M."/>
            <person name="Deragon J.-M."/>
            <person name="Estill J.C."/>
            <person name="Fu Y."/>
            <person name="Jeddeloh J.A."/>
            <person name="Han Y."/>
            <person name="Lee H."/>
            <person name="Li P."/>
            <person name="Lisch D.R."/>
            <person name="Liu S."/>
            <person name="Liu Z."/>
            <person name="Nagel D.H."/>
            <person name="McCann M.C."/>
            <person name="SanMiguel P."/>
            <person name="Myers A.M."/>
            <person name="Nettleton D."/>
            <person name="Nguyen J."/>
            <person name="Penning B.W."/>
            <person name="Ponnala L."/>
            <person name="Schneider K.L."/>
            <person name="Schwartz D.C."/>
            <person name="Sharma A."/>
            <person name="Soderlund C."/>
            <person name="Springer N.M."/>
            <person name="Sun Q."/>
            <person name="Wang H."/>
            <person name="Waterman M."/>
            <person name="Westerman R."/>
            <person name="Wolfgruber T.K."/>
            <person name="Yang L."/>
            <person name="Yu Y."/>
            <person name="Zhang L."/>
            <person name="Zhou S."/>
            <person name="Zhu Q."/>
            <person name="Bennetzen J.L."/>
            <person name="Dawe R.K."/>
            <person name="Jiang J."/>
            <person name="Jiang N."/>
            <person name="Presting G.G."/>
            <person name="Wessler S.R."/>
            <person name="Aluru S."/>
            <person name="Martienssen R.A."/>
            <person name="Clifton S.W."/>
            <person name="McCombie W.R."/>
            <person name="Wing R.A."/>
            <person name="Wilson R.K."/>
        </authorList>
    </citation>
    <scope>NUCLEOTIDE SEQUENCE [LARGE SCALE GENOMIC DNA]</scope>
    <source>
        <strain evidence="3">cv. B73</strain>
    </source>
</reference>
<keyword evidence="1" id="KW-0812">Transmembrane</keyword>
<keyword evidence="1" id="KW-0472">Membrane</keyword>
<reference evidence="2" key="3">
    <citation type="submission" date="2021-05" db="UniProtKB">
        <authorList>
            <consortium name="EnsemblPlants"/>
        </authorList>
    </citation>
    <scope>IDENTIFICATION</scope>
    <source>
        <strain evidence="2">cv. B73</strain>
    </source>
</reference>
<accession>A0A804PVH4</accession>
<dbReference type="EnsemblPlants" id="Zm00001eb269280_T001">
    <property type="protein sequence ID" value="Zm00001eb269280_P001"/>
    <property type="gene ID" value="Zm00001eb269280"/>
</dbReference>
<keyword evidence="3" id="KW-1185">Reference proteome</keyword>
<evidence type="ECO:0000313" key="3">
    <source>
        <dbReference type="Proteomes" id="UP000007305"/>
    </source>
</evidence>
<dbReference type="InParanoid" id="A0A804PVH4"/>
<reference evidence="2" key="2">
    <citation type="submission" date="2019-07" db="EMBL/GenBank/DDBJ databases">
        <authorList>
            <person name="Seetharam A."/>
            <person name="Woodhouse M."/>
            <person name="Cannon E."/>
        </authorList>
    </citation>
    <scope>NUCLEOTIDE SEQUENCE [LARGE SCALE GENOMIC DNA]</scope>
    <source>
        <strain evidence="2">cv. B73</strain>
    </source>
</reference>
<dbReference type="Proteomes" id="UP000007305">
    <property type="component" value="Chromosome 6"/>
</dbReference>
<feature type="transmembrane region" description="Helical" evidence="1">
    <location>
        <begin position="91"/>
        <end position="115"/>
    </location>
</feature>
<keyword evidence="1" id="KW-1133">Transmembrane helix</keyword>
<dbReference type="AlphaFoldDB" id="A0A804PVH4"/>
<sequence>MLFHQKNSVEENNGRHRRRLVCYMVWPVESVSPDLCRYANCREFKCRLLARSHTDHQVSSANNYISWHAHARTVGQLCCACFSFLASSTSFFFASTVVVVSAAVATFSSALAAAAGFSSSTTVFSTASSSL</sequence>
<evidence type="ECO:0000256" key="1">
    <source>
        <dbReference type="SAM" id="Phobius"/>
    </source>
</evidence>
<protein>
    <submittedName>
        <fullName evidence="2">Uncharacterized protein</fullName>
    </submittedName>
</protein>
<organism evidence="2 3">
    <name type="scientific">Zea mays</name>
    <name type="common">Maize</name>
    <dbReference type="NCBI Taxonomy" id="4577"/>
    <lineage>
        <taxon>Eukaryota</taxon>
        <taxon>Viridiplantae</taxon>
        <taxon>Streptophyta</taxon>
        <taxon>Embryophyta</taxon>
        <taxon>Tracheophyta</taxon>
        <taxon>Spermatophyta</taxon>
        <taxon>Magnoliopsida</taxon>
        <taxon>Liliopsida</taxon>
        <taxon>Poales</taxon>
        <taxon>Poaceae</taxon>
        <taxon>PACMAD clade</taxon>
        <taxon>Panicoideae</taxon>
        <taxon>Andropogonodae</taxon>
        <taxon>Andropogoneae</taxon>
        <taxon>Tripsacinae</taxon>
        <taxon>Zea</taxon>
    </lineage>
</organism>
<proteinExistence type="predicted"/>